<protein>
    <submittedName>
        <fullName evidence="3">SDR family NAD(P)-dependent oxidoreductase</fullName>
    </submittedName>
</protein>
<evidence type="ECO:0000313" key="3">
    <source>
        <dbReference type="EMBL" id="TDC29351.1"/>
    </source>
</evidence>
<dbReference type="SUPFAM" id="SSF51735">
    <property type="entry name" value="NAD(P)-binding Rossmann-fold domains"/>
    <property type="match status" value="1"/>
</dbReference>
<comment type="caution">
    <text evidence="3">The sequence shown here is derived from an EMBL/GenBank/DDBJ whole genome shotgun (WGS) entry which is preliminary data.</text>
</comment>
<sequence>MAKVWLVTGADGALGRSIVAAAAASGATVVAAARDPESVYDLVGAFPQQVEALGLAPEQADHAVAGILDYHRRLDVLVNTTSDRAIEDAVLTHFSAQRSGAIVRPDAAAEPWAAADAIVAAHTEAGSRPKGLQPLGSRTVITPTVGKCGRRESTATRRSA</sequence>
<reference evidence="3 4" key="1">
    <citation type="submission" date="2019-03" db="EMBL/GenBank/DDBJ databases">
        <title>Draft genome sequences of novel Actinobacteria.</title>
        <authorList>
            <person name="Sahin N."/>
            <person name="Ay H."/>
            <person name="Saygin H."/>
        </authorList>
    </citation>
    <scope>NUCLEOTIDE SEQUENCE [LARGE SCALE GENOMIC DNA]</scope>
    <source>
        <strain evidence="3 4">JCM 30547</strain>
    </source>
</reference>
<dbReference type="Pfam" id="PF00106">
    <property type="entry name" value="adh_short"/>
    <property type="match status" value="1"/>
</dbReference>
<accession>A0A4R4Q2U2</accession>
<dbReference type="EMBL" id="SMKA01000061">
    <property type="protein sequence ID" value="TDC29351.1"/>
    <property type="molecule type" value="Genomic_DNA"/>
</dbReference>
<gene>
    <name evidence="3" type="ORF">E1261_16020</name>
</gene>
<evidence type="ECO:0000313" key="4">
    <source>
        <dbReference type="Proteomes" id="UP000295075"/>
    </source>
</evidence>
<evidence type="ECO:0000256" key="2">
    <source>
        <dbReference type="ARBA" id="ARBA00023002"/>
    </source>
</evidence>
<dbReference type="PANTHER" id="PTHR43976:SF16">
    <property type="entry name" value="SHORT-CHAIN DEHYDROGENASE_REDUCTASE FAMILY PROTEIN"/>
    <property type="match status" value="1"/>
</dbReference>
<dbReference type="InterPro" id="IPR002347">
    <property type="entry name" value="SDR_fam"/>
</dbReference>
<keyword evidence="4" id="KW-1185">Reference proteome</keyword>
<dbReference type="GO" id="GO:0016491">
    <property type="term" value="F:oxidoreductase activity"/>
    <property type="evidence" value="ECO:0007669"/>
    <property type="project" value="UniProtKB-KW"/>
</dbReference>
<keyword evidence="2" id="KW-0560">Oxidoreductase</keyword>
<organism evidence="3 4">
    <name type="scientific">Kribbella albertanoniae</name>
    <dbReference type="NCBI Taxonomy" id="1266829"/>
    <lineage>
        <taxon>Bacteria</taxon>
        <taxon>Bacillati</taxon>
        <taxon>Actinomycetota</taxon>
        <taxon>Actinomycetes</taxon>
        <taxon>Propionibacteriales</taxon>
        <taxon>Kribbellaceae</taxon>
        <taxon>Kribbella</taxon>
    </lineage>
</organism>
<dbReference type="Proteomes" id="UP000295075">
    <property type="component" value="Unassembled WGS sequence"/>
</dbReference>
<dbReference type="AlphaFoldDB" id="A0A4R4Q2U2"/>
<dbReference type="InterPro" id="IPR051911">
    <property type="entry name" value="SDR_oxidoreductase"/>
</dbReference>
<dbReference type="InterPro" id="IPR036291">
    <property type="entry name" value="NAD(P)-bd_dom_sf"/>
</dbReference>
<evidence type="ECO:0000256" key="1">
    <source>
        <dbReference type="ARBA" id="ARBA00006484"/>
    </source>
</evidence>
<dbReference type="PANTHER" id="PTHR43976">
    <property type="entry name" value="SHORT CHAIN DEHYDROGENASE"/>
    <property type="match status" value="1"/>
</dbReference>
<proteinExistence type="inferred from homology"/>
<name>A0A4R4Q2U2_9ACTN</name>
<comment type="similarity">
    <text evidence="1">Belongs to the short-chain dehydrogenases/reductases (SDR) family.</text>
</comment>
<dbReference type="Gene3D" id="3.40.50.720">
    <property type="entry name" value="NAD(P)-binding Rossmann-like Domain"/>
    <property type="match status" value="1"/>
</dbReference>